<sequence length="188" mass="20421">MLFFTLSPNLSIASSVAQGSMWHDAMGSADAAVETEVSRARDRVEGIDKVDFVHETGEGISPIINVACCCSCHAMTPSMWPKPTTHCPIDVWHHGTRRSRTDWPSHSLSAWAHRSRTAGTRVVQVAAVVDGRLKGGSLLLGPAEELVFCRAVCPALHKSQLIHEHGLVEVELLLGLPSKAFLVVLLRL</sequence>
<organism evidence="1 2">
    <name type="scientific">Jaminaea rosea</name>
    <dbReference type="NCBI Taxonomy" id="1569628"/>
    <lineage>
        <taxon>Eukaryota</taxon>
        <taxon>Fungi</taxon>
        <taxon>Dikarya</taxon>
        <taxon>Basidiomycota</taxon>
        <taxon>Ustilaginomycotina</taxon>
        <taxon>Exobasidiomycetes</taxon>
        <taxon>Microstromatales</taxon>
        <taxon>Microstromatales incertae sedis</taxon>
        <taxon>Jaminaea</taxon>
    </lineage>
</organism>
<dbReference type="Proteomes" id="UP000245884">
    <property type="component" value="Unassembled WGS sequence"/>
</dbReference>
<accession>A0A316UMC7</accession>
<dbReference type="RefSeq" id="XP_025358937.1">
    <property type="nucleotide sequence ID" value="XM_025503336.1"/>
</dbReference>
<protein>
    <submittedName>
        <fullName evidence="1">Uncharacterized protein</fullName>
    </submittedName>
</protein>
<proteinExistence type="predicted"/>
<name>A0A316UMC7_9BASI</name>
<keyword evidence="2" id="KW-1185">Reference proteome</keyword>
<evidence type="ECO:0000313" key="1">
    <source>
        <dbReference type="EMBL" id="PWN24325.1"/>
    </source>
</evidence>
<reference evidence="1 2" key="1">
    <citation type="journal article" date="2018" name="Mol. Biol. Evol.">
        <title>Broad Genomic Sampling Reveals a Smut Pathogenic Ancestry of the Fungal Clade Ustilaginomycotina.</title>
        <authorList>
            <person name="Kijpornyongpan T."/>
            <person name="Mondo S.J."/>
            <person name="Barry K."/>
            <person name="Sandor L."/>
            <person name="Lee J."/>
            <person name="Lipzen A."/>
            <person name="Pangilinan J."/>
            <person name="LaButti K."/>
            <person name="Hainaut M."/>
            <person name="Henrissat B."/>
            <person name="Grigoriev I.V."/>
            <person name="Spatafora J.W."/>
            <person name="Aime M.C."/>
        </authorList>
    </citation>
    <scope>NUCLEOTIDE SEQUENCE [LARGE SCALE GENOMIC DNA]</scope>
    <source>
        <strain evidence="1 2">MCA 5214</strain>
    </source>
</reference>
<dbReference type="GeneID" id="37025159"/>
<evidence type="ECO:0000313" key="2">
    <source>
        <dbReference type="Proteomes" id="UP000245884"/>
    </source>
</evidence>
<dbReference type="EMBL" id="KZ819682">
    <property type="protein sequence ID" value="PWN24325.1"/>
    <property type="molecule type" value="Genomic_DNA"/>
</dbReference>
<gene>
    <name evidence="1" type="ORF">BDZ90DRAFT_127122</name>
</gene>
<dbReference type="AlphaFoldDB" id="A0A316UMC7"/>